<evidence type="ECO:0000256" key="4">
    <source>
        <dbReference type="ARBA" id="ARBA00022475"/>
    </source>
</evidence>
<keyword evidence="3" id="KW-0813">Transport</keyword>
<keyword evidence="7 8" id="KW-0472">Membrane</keyword>
<comment type="subcellular location">
    <subcellularLocation>
        <location evidence="1">Cell membrane</location>
        <topology evidence="1">Multi-pass membrane protein</topology>
    </subcellularLocation>
</comment>
<dbReference type="AlphaFoldDB" id="A0A7S0CK49"/>
<feature type="transmembrane region" description="Helical" evidence="8">
    <location>
        <begin position="97"/>
        <end position="118"/>
    </location>
</feature>
<feature type="transmembrane region" description="Helical" evidence="8">
    <location>
        <begin position="156"/>
        <end position="177"/>
    </location>
</feature>
<feature type="transmembrane region" description="Helical" evidence="8">
    <location>
        <begin position="130"/>
        <end position="150"/>
    </location>
</feature>
<keyword evidence="5 8" id="KW-0812">Transmembrane</keyword>
<keyword evidence="6 8" id="KW-1133">Transmembrane helix</keyword>
<sequence>MKYFSMNIVKVTAWGILGSIWNVLEAAMQGLTDASAVRVAYLLGKGMPALAEGSAHKSLFLNLLLSIISTTLLLMYGSSISGWYTSDTTLRRMINEVIPMIGIANIFMATGLVSWELLGAQGRYDLATYVSLVSSWLVTIPLSMLFTFYYNYDLMGITVSIVVGYSTLGLLQAYFLFRSDWEQISKKIQDRNAADSEYDSSSDDDR</sequence>
<evidence type="ECO:0000256" key="1">
    <source>
        <dbReference type="ARBA" id="ARBA00004651"/>
    </source>
</evidence>
<dbReference type="InterPro" id="IPR002528">
    <property type="entry name" value="MATE_fam"/>
</dbReference>
<comment type="similarity">
    <text evidence="2">Belongs to the multi antimicrobial extrusion (MATE) (TC 2.A.66.1) family.</text>
</comment>
<name>A0A7S0CK49_9STRA</name>
<evidence type="ECO:0008006" key="10">
    <source>
        <dbReference type="Google" id="ProtNLM"/>
    </source>
</evidence>
<dbReference type="InterPro" id="IPR052031">
    <property type="entry name" value="Membrane_Transporter-Flippase"/>
</dbReference>
<dbReference type="GO" id="GO:0042910">
    <property type="term" value="F:xenobiotic transmembrane transporter activity"/>
    <property type="evidence" value="ECO:0007669"/>
    <property type="project" value="InterPro"/>
</dbReference>
<reference evidence="9" key="1">
    <citation type="submission" date="2021-01" db="EMBL/GenBank/DDBJ databases">
        <authorList>
            <person name="Corre E."/>
            <person name="Pelletier E."/>
            <person name="Niang G."/>
            <person name="Scheremetjew M."/>
            <person name="Finn R."/>
            <person name="Kale V."/>
            <person name="Holt S."/>
            <person name="Cochrane G."/>
            <person name="Meng A."/>
            <person name="Brown T."/>
            <person name="Cohen L."/>
        </authorList>
    </citation>
    <scope>NUCLEOTIDE SEQUENCE</scope>
    <source>
        <strain evidence="9">CCAP1064/1</strain>
    </source>
</reference>
<dbReference type="GO" id="GO:0005886">
    <property type="term" value="C:plasma membrane"/>
    <property type="evidence" value="ECO:0007669"/>
    <property type="project" value="UniProtKB-SubCell"/>
</dbReference>
<gene>
    <name evidence="9" type="ORF">PINE0816_LOCUS20662</name>
</gene>
<keyword evidence="4" id="KW-1003">Cell membrane</keyword>
<proteinExistence type="inferred from homology"/>
<evidence type="ECO:0000256" key="3">
    <source>
        <dbReference type="ARBA" id="ARBA00022448"/>
    </source>
</evidence>
<accession>A0A7S0CK49</accession>
<evidence type="ECO:0000256" key="7">
    <source>
        <dbReference type="ARBA" id="ARBA00023136"/>
    </source>
</evidence>
<dbReference type="PANTHER" id="PTHR43549">
    <property type="entry name" value="MULTIDRUG RESISTANCE PROTEIN YPNP-RELATED"/>
    <property type="match status" value="1"/>
</dbReference>
<evidence type="ECO:0000256" key="8">
    <source>
        <dbReference type="SAM" id="Phobius"/>
    </source>
</evidence>
<evidence type="ECO:0000313" key="9">
    <source>
        <dbReference type="EMBL" id="CAD8424503.1"/>
    </source>
</evidence>
<organism evidence="9">
    <name type="scientific">Proboscia inermis</name>
    <dbReference type="NCBI Taxonomy" id="420281"/>
    <lineage>
        <taxon>Eukaryota</taxon>
        <taxon>Sar</taxon>
        <taxon>Stramenopiles</taxon>
        <taxon>Ochrophyta</taxon>
        <taxon>Bacillariophyta</taxon>
        <taxon>Coscinodiscophyceae</taxon>
        <taxon>Rhizosoleniophycidae</taxon>
        <taxon>Rhizosoleniales</taxon>
        <taxon>Rhizosoleniaceae</taxon>
        <taxon>Proboscia</taxon>
    </lineage>
</organism>
<evidence type="ECO:0000256" key="2">
    <source>
        <dbReference type="ARBA" id="ARBA00010199"/>
    </source>
</evidence>
<protein>
    <recommendedName>
        <fullName evidence="10">Polysaccharide biosynthesis protein C-terminal domain-containing protein</fullName>
    </recommendedName>
</protein>
<dbReference type="GO" id="GO:0015297">
    <property type="term" value="F:antiporter activity"/>
    <property type="evidence" value="ECO:0007669"/>
    <property type="project" value="InterPro"/>
</dbReference>
<dbReference type="PANTHER" id="PTHR43549:SF2">
    <property type="entry name" value="MULTIDRUG RESISTANCE PROTEIN NORM-RELATED"/>
    <property type="match status" value="1"/>
</dbReference>
<feature type="transmembrane region" description="Helical" evidence="8">
    <location>
        <begin position="59"/>
        <end position="77"/>
    </location>
</feature>
<dbReference type="Pfam" id="PF01554">
    <property type="entry name" value="MatE"/>
    <property type="match status" value="1"/>
</dbReference>
<evidence type="ECO:0000256" key="6">
    <source>
        <dbReference type="ARBA" id="ARBA00022989"/>
    </source>
</evidence>
<dbReference type="EMBL" id="HBEL01044382">
    <property type="protein sequence ID" value="CAD8424503.1"/>
    <property type="molecule type" value="Transcribed_RNA"/>
</dbReference>
<evidence type="ECO:0000256" key="5">
    <source>
        <dbReference type="ARBA" id="ARBA00022692"/>
    </source>
</evidence>